<sequence length="196" mass="20409">MSGSVQRSGGASRWGGRDLDGELAERYVARVNLAGILLGVGLVYVVLLALWFVSRSTFSLLVAGPMGLTILFVSGFSQSGAFITGSRSDLPTVRSLRRRLRAGGPLSDEDVRLAEALARATLGARVRRGLVLGIAGGLAAAGAVAVWWGVSGGHPFRVAAYGLFAFAFVVQLVVVTVVAGRIGREAAHVSPYGRGD</sequence>
<evidence type="ECO:0000256" key="1">
    <source>
        <dbReference type="SAM" id="Phobius"/>
    </source>
</evidence>
<protein>
    <submittedName>
        <fullName evidence="2">Uncharacterized protein</fullName>
    </submittedName>
</protein>
<accession>A0A542DWD2</accession>
<feature type="transmembrane region" description="Helical" evidence="1">
    <location>
        <begin position="129"/>
        <end position="150"/>
    </location>
</feature>
<name>A0A542DWD2_9MICO</name>
<feature type="transmembrane region" description="Helical" evidence="1">
    <location>
        <begin position="156"/>
        <end position="179"/>
    </location>
</feature>
<keyword evidence="3" id="KW-1185">Reference proteome</keyword>
<dbReference type="RefSeq" id="WP_141846402.1">
    <property type="nucleotide sequence ID" value="NZ_BAAAPR010000006.1"/>
</dbReference>
<keyword evidence="1" id="KW-0812">Transmembrane</keyword>
<keyword evidence="1" id="KW-0472">Membrane</keyword>
<feature type="transmembrane region" description="Helical" evidence="1">
    <location>
        <begin position="31"/>
        <end position="52"/>
    </location>
</feature>
<reference evidence="2 3" key="1">
    <citation type="submission" date="2019-06" db="EMBL/GenBank/DDBJ databases">
        <title>Sequencing the genomes of 1000 actinobacteria strains.</title>
        <authorList>
            <person name="Klenk H.-P."/>
        </authorList>
    </citation>
    <scope>NUCLEOTIDE SEQUENCE [LARGE SCALE GENOMIC DNA]</scope>
    <source>
        <strain evidence="2 3">DSM 18607</strain>
    </source>
</reference>
<feature type="transmembrane region" description="Helical" evidence="1">
    <location>
        <begin position="58"/>
        <end position="77"/>
    </location>
</feature>
<gene>
    <name evidence="2" type="ORF">FB458_0464</name>
</gene>
<comment type="caution">
    <text evidence="2">The sequence shown here is derived from an EMBL/GenBank/DDBJ whole genome shotgun (WGS) entry which is preliminary data.</text>
</comment>
<dbReference type="AlphaFoldDB" id="A0A542DWD2"/>
<proteinExistence type="predicted"/>
<keyword evidence="1" id="KW-1133">Transmembrane helix</keyword>
<organism evidence="2 3">
    <name type="scientific">Lapillicoccus jejuensis</name>
    <dbReference type="NCBI Taxonomy" id="402171"/>
    <lineage>
        <taxon>Bacteria</taxon>
        <taxon>Bacillati</taxon>
        <taxon>Actinomycetota</taxon>
        <taxon>Actinomycetes</taxon>
        <taxon>Micrococcales</taxon>
        <taxon>Intrasporangiaceae</taxon>
        <taxon>Lapillicoccus</taxon>
    </lineage>
</organism>
<evidence type="ECO:0000313" key="2">
    <source>
        <dbReference type="EMBL" id="TQJ07403.1"/>
    </source>
</evidence>
<dbReference type="Proteomes" id="UP000317893">
    <property type="component" value="Unassembled WGS sequence"/>
</dbReference>
<evidence type="ECO:0000313" key="3">
    <source>
        <dbReference type="Proteomes" id="UP000317893"/>
    </source>
</evidence>
<dbReference type="EMBL" id="VFMN01000001">
    <property type="protein sequence ID" value="TQJ07403.1"/>
    <property type="molecule type" value="Genomic_DNA"/>
</dbReference>